<dbReference type="GO" id="GO:0005743">
    <property type="term" value="C:mitochondrial inner membrane"/>
    <property type="evidence" value="ECO:0007669"/>
    <property type="project" value="UniProtKB-ARBA"/>
</dbReference>
<keyword evidence="6" id="KW-0687">Ribonucleoprotein</keyword>
<dbReference type="GeneID" id="106662786"/>
<evidence type="ECO:0000313" key="11">
    <source>
        <dbReference type="Proteomes" id="UP000494040"/>
    </source>
</evidence>
<dbReference type="PANTHER" id="PTHR21569">
    <property type="entry name" value="RIBOSOMAL PROTEIN S9"/>
    <property type="match status" value="1"/>
</dbReference>
<organism evidence="10 11">
    <name type="scientific">Cimex lectularius</name>
    <name type="common">Bed bug</name>
    <name type="synonym">Acanthia lectularia</name>
    <dbReference type="NCBI Taxonomy" id="79782"/>
    <lineage>
        <taxon>Eukaryota</taxon>
        <taxon>Metazoa</taxon>
        <taxon>Ecdysozoa</taxon>
        <taxon>Arthropoda</taxon>
        <taxon>Hexapoda</taxon>
        <taxon>Insecta</taxon>
        <taxon>Pterygota</taxon>
        <taxon>Neoptera</taxon>
        <taxon>Paraneoptera</taxon>
        <taxon>Hemiptera</taxon>
        <taxon>Heteroptera</taxon>
        <taxon>Panheteroptera</taxon>
        <taxon>Cimicomorpha</taxon>
        <taxon>Cimicidae</taxon>
        <taxon>Cimex</taxon>
    </lineage>
</organism>
<sequence length="383" mass="43815">MLLNSNVKRLFNLAKQFQRCSVSTASDKLQPQTQENAPAEGKNMSQAMKAYLERAKTYNEFIEGEVKQYNIGKRHLANMMGRDPETFTQKEIDEAIEYLFPSGLFEPKARPFLKPPHLVFPPKKDAEFDTSGRPYHFLFYTGKPNFYSIMHEVVKHINSLTKEQDLILKGKQNSFYGKCDISGSKWLSKQELENLTVEIIHDIEYNNLIYALDRLIEFGETAKCKDFIMKLRVPLMEATMTFVPPEPKFESDGKAYVTTKDCPRKSARAEVTVIYPGTGNISINGKGIEYFSTIQARNQILFPLELSGLRTSVDIKASVQSGGESGQAGAVRWGISWGLRPFVTKDVLETMRLAGLLTRDFRRRERKKPGQARARKKFTWKKR</sequence>
<dbReference type="EnsemblMetazoa" id="XM_014387114.2">
    <property type="protein sequence ID" value="XP_014242600.1"/>
    <property type="gene ID" value="LOC106662786"/>
</dbReference>
<dbReference type="OrthoDB" id="7464126at2759"/>
<name>A0A8I6RB14_CIMLE</name>
<dbReference type="GO" id="GO:0005763">
    <property type="term" value="C:mitochondrial small ribosomal subunit"/>
    <property type="evidence" value="ECO:0007669"/>
    <property type="project" value="TreeGrafter"/>
</dbReference>
<reference evidence="10" key="1">
    <citation type="submission" date="2022-01" db="UniProtKB">
        <authorList>
            <consortium name="EnsemblMetazoa"/>
        </authorList>
    </citation>
    <scope>IDENTIFICATION</scope>
</reference>
<dbReference type="FunFam" id="3.30.230.10:FF:000035">
    <property type="entry name" value="28S ribosomal protein S9, mitochondrial"/>
    <property type="match status" value="1"/>
</dbReference>
<evidence type="ECO:0000256" key="9">
    <source>
        <dbReference type="SAM" id="MobiDB-lite"/>
    </source>
</evidence>
<keyword evidence="4" id="KW-0689">Ribosomal protein</keyword>
<dbReference type="InterPro" id="IPR014721">
    <property type="entry name" value="Ribsml_uS5_D2-typ_fold_subgr"/>
</dbReference>
<evidence type="ECO:0000256" key="4">
    <source>
        <dbReference type="ARBA" id="ARBA00022980"/>
    </source>
</evidence>
<dbReference type="GO" id="GO:0003735">
    <property type="term" value="F:structural constituent of ribosome"/>
    <property type="evidence" value="ECO:0007669"/>
    <property type="project" value="InterPro"/>
</dbReference>
<keyword evidence="11" id="KW-1185">Reference proteome</keyword>
<keyword evidence="5" id="KW-0496">Mitochondrion</keyword>
<dbReference type="RefSeq" id="XP_014242600.1">
    <property type="nucleotide sequence ID" value="XM_014387114.2"/>
</dbReference>
<dbReference type="GO" id="GO:0006412">
    <property type="term" value="P:translation"/>
    <property type="evidence" value="ECO:0007669"/>
    <property type="project" value="InterPro"/>
</dbReference>
<dbReference type="InterPro" id="IPR020568">
    <property type="entry name" value="Ribosomal_Su5_D2-typ_SF"/>
</dbReference>
<evidence type="ECO:0000256" key="3">
    <source>
        <dbReference type="ARBA" id="ARBA00022946"/>
    </source>
</evidence>
<evidence type="ECO:0000256" key="6">
    <source>
        <dbReference type="ARBA" id="ARBA00023274"/>
    </source>
</evidence>
<dbReference type="PANTHER" id="PTHR21569:SF1">
    <property type="entry name" value="SMALL RIBOSOMAL SUBUNIT PROTEIN US9M"/>
    <property type="match status" value="1"/>
</dbReference>
<dbReference type="AlphaFoldDB" id="A0A8I6RB14"/>
<dbReference type="Proteomes" id="UP000494040">
    <property type="component" value="Unassembled WGS sequence"/>
</dbReference>
<evidence type="ECO:0000256" key="7">
    <source>
        <dbReference type="ARBA" id="ARBA00039318"/>
    </source>
</evidence>
<keyword evidence="3" id="KW-0809">Transit peptide</keyword>
<dbReference type="GO" id="GO:0003723">
    <property type="term" value="F:RNA binding"/>
    <property type="evidence" value="ECO:0007669"/>
    <property type="project" value="TreeGrafter"/>
</dbReference>
<dbReference type="Gene3D" id="3.30.230.10">
    <property type="match status" value="1"/>
</dbReference>
<comment type="similarity">
    <text evidence="2">Belongs to the universal ribosomal protein uS9 family.</text>
</comment>
<evidence type="ECO:0000313" key="10">
    <source>
        <dbReference type="EnsemblMetazoa" id="XP_014242600.1"/>
    </source>
</evidence>
<dbReference type="InterPro" id="IPR000754">
    <property type="entry name" value="Ribosomal_uS9"/>
</dbReference>
<dbReference type="SUPFAM" id="SSF54211">
    <property type="entry name" value="Ribosomal protein S5 domain 2-like"/>
    <property type="match status" value="1"/>
</dbReference>
<evidence type="ECO:0000256" key="2">
    <source>
        <dbReference type="ARBA" id="ARBA00005251"/>
    </source>
</evidence>
<evidence type="ECO:0000256" key="8">
    <source>
        <dbReference type="ARBA" id="ARBA00076042"/>
    </source>
</evidence>
<accession>A0A8I6RB14</accession>
<proteinExistence type="inferred from homology"/>
<feature type="region of interest" description="Disordered" evidence="9">
    <location>
        <begin position="364"/>
        <end position="383"/>
    </location>
</feature>
<evidence type="ECO:0000256" key="1">
    <source>
        <dbReference type="ARBA" id="ARBA00004173"/>
    </source>
</evidence>
<evidence type="ECO:0000256" key="5">
    <source>
        <dbReference type="ARBA" id="ARBA00023128"/>
    </source>
</evidence>
<protein>
    <recommendedName>
        <fullName evidence="7">Small ribosomal subunit protein uS9m</fullName>
    </recommendedName>
    <alternativeName>
        <fullName evidence="8">28S ribosomal protein S9, mitochondrial</fullName>
    </alternativeName>
</protein>
<dbReference type="Pfam" id="PF00380">
    <property type="entry name" value="Ribosomal_S9"/>
    <property type="match status" value="1"/>
</dbReference>
<comment type="subcellular location">
    <subcellularLocation>
        <location evidence="1">Mitochondrion</location>
    </subcellularLocation>
</comment>